<dbReference type="EMBL" id="UINC01008007">
    <property type="protein sequence ID" value="SVA36061.1"/>
    <property type="molecule type" value="Genomic_DNA"/>
</dbReference>
<reference evidence="1" key="1">
    <citation type="submission" date="2018-05" db="EMBL/GenBank/DDBJ databases">
        <authorList>
            <person name="Lanie J.A."/>
            <person name="Ng W.-L."/>
            <person name="Kazmierczak K.M."/>
            <person name="Andrzejewski T.M."/>
            <person name="Davidsen T.M."/>
            <person name="Wayne K.J."/>
            <person name="Tettelin H."/>
            <person name="Glass J.I."/>
            <person name="Rusch D."/>
            <person name="Podicherti R."/>
            <person name="Tsui H.-C.T."/>
            <person name="Winkler M.E."/>
        </authorList>
    </citation>
    <scope>NUCLEOTIDE SEQUENCE</scope>
</reference>
<dbReference type="AlphaFoldDB" id="A0A381V7R8"/>
<accession>A0A381V7R8</accession>
<sequence>MPIRDPSKLEKNLREAHNLIGEFLDLIGIYIWI</sequence>
<organism evidence="1">
    <name type="scientific">marine metagenome</name>
    <dbReference type="NCBI Taxonomy" id="408172"/>
    <lineage>
        <taxon>unclassified sequences</taxon>
        <taxon>metagenomes</taxon>
        <taxon>ecological metagenomes</taxon>
    </lineage>
</organism>
<name>A0A381V7R8_9ZZZZ</name>
<proteinExistence type="predicted"/>
<evidence type="ECO:0000313" key="1">
    <source>
        <dbReference type="EMBL" id="SVA36061.1"/>
    </source>
</evidence>
<gene>
    <name evidence="1" type="ORF">METZ01_LOCUS88915</name>
</gene>
<protein>
    <submittedName>
        <fullName evidence="1">Uncharacterized protein</fullName>
    </submittedName>
</protein>